<gene>
    <name evidence="2" type="ORF">ACAT0790_LOCUS44814</name>
</gene>
<accession>A0A7S1RJ26</accession>
<reference evidence="2" key="1">
    <citation type="submission" date="2021-01" db="EMBL/GenBank/DDBJ databases">
        <authorList>
            <person name="Corre E."/>
            <person name="Pelletier E."/>
            <person name="Niang G."/>
            <person name="Scheremetjew M."/>
            <person name="Finn R."/>
            <person name="Kale V."/>
            <person name="Holt S."/>
            <person name="Cochrane G."/>
            <person name="Meng A."/>
            <person name="Brown T."/>
            <person name="Cohen L."/>
        </authorList>
    </citation>
    <scope>NUCLEOTIDE SEQUENCE</scope>
    <source>
        <strain evidence="2">OF101</strain>
    </source>
</reference>
<protein>
    <recommendedName>
        <fullName evidence="3">PAS domain-containing protein</fullName>
    </recommendedName>
</protein>
<evidence type="ECO:0008006" key="3">
    <source>
        <dbReference type="Google" id="ProtNLM"/>
    </source>
</evidence>
<feature type="compositionally biased region" description="Low complexity" evidence="1">
    <location>
        <begin position="380"/>
        <end position="391"/>
    </location>
</feature>
<proteinExistence type="predicted"/>
<evidence type="ECO:0000313" key="2">
    <source>
        <dbReference type="EMBL" id="CAD9168046.1"/>
    </source>
</evidence>
<organism evidence="2">
    <name type="scientific">Alexandrium catenella</name>
    <name type="common">Red tide dinoflagellate</name>
    <name type="synonym">Gonyaulax catenella</name>
    <dbReference type="NCBI Taxonomy" id="2925"/>
    <lineage>
        <taxon>Eukaryota</taxon>
        <taxon>Sar</taxon>
        <taxon>Alveolata</taxon>
        <taxon>Dinophyceae</taxon>
        <taxon>Gonyaulacales</taxon>
        <taxon>Pyrocystaceae</taxon>
        <taxon>Alexandrium</taxon>
    </lineage>
</organism>
<name>A0A7S1RJ26_ALECA</name>
<sequence length="409" mass="44410">MQILYEGVLGIAVVCVAAVLDAGMRAWVRAGVEAEATRGEVHSAACVLLRSFCDVVVDLDAEGRIISDAYDLGGFLLRGRSLKGLRIDELLSNEEGRAALLDKLSTPRADGGYVADVIHVLIRDGNGMVLRVQLFWFDYKGVLGQLRCMVGLRRLPGEQSGERTYAHQATLTPDDEEQTDDVVRSDVVGDQDVHAIVDSGEPGMPIESYSVGFGMKFARLRHRASLLNCVENRDAFAAWVLQVVGLLRAAGAEERMHLNCFRINLCIRARRLTARVTLALQADQEGGERLSAVRLSFWDVKQRAPVRAGKFSDMVAGALRRQDGGEESSSSDTTPRRQRGTKPQPDRESSGSLSASSRPCRRDGGEGSGGSSDSEGSHCQQARTALQAARRTLGDASGRERPSGRLMTI</sequence>
<evidence type="ECO:0000256" key="1">
    <source>
        <dbReference type="SAM" id="MobiDB-lite"/>
    </source>
</evidence>
<dbReference type="EMBL" id="HBGE01074831">
    <property type="protein sequence ID" value="CAD9168046.1"/>
    <property type="molecule type" value="Transcribed_RNA"/>
</dbReference>
<dbReference type="AlphaFoldDB" id="A0A7S1RJ26"/>
<feature type="region of interest" description="Disordered" evidence="1">
    <location>
        <begin position="319"/>
        <end position="409"/>
    </location>
</feature>